<protein>
    <submittedName>
        <fullName evidence="10">Flagellar motor protein</fullName>
    </submittedName>
</protein>
<evidence type="ECO:0000313" key="11">
    <source>
        <dbReference type="Proteomes" id="UP000254134"/>
    </source>
</evidence>
<dbReference type="GO" id="GO:0005886">
    <property type="term" value="C:plasma membrane"/>
    <property type="evidence" value="ECO:0007669"/>
    <property type="project" value="UniProtKB-SubCell"/>
</dbReference>
<keyword evidence="6 7" id="KW-0472">Membrane</keyword>
<feature type="transmembrane region" description="Helical" evidence="8">
    <location>
        <begin position="21"/>
        <end position="41"/>
    </location>
</feature>
<evidence type="ECO:0000256" key="7">
    <source>
        <dbReference type="PROSITE-ProRule" id="PRU00473"/>
    </source>
</evidence>
<gene>
    <name evidence="10" type="ORF">Gocc_0408</name>
</gene>
<comment type="caution">
    <text evidence="10">The sequence shown here is derived from an EMBL/GenBank/DDBJ whole genome shotgun (WGS) entry which is preliminary data.</text>
</comment>
<dbReference type="Gene3D" id="3.30.1330.60">
    <property type="entry name" value="OmpA-like domain"/>
    <property type="match status" value="1"/>
</dbReference>
<evidence type="ECO:0000256" key="3">
    <source>
        <dbReference type="ARBA" id="ARBA00022475"/>
    </source>
</evidence>
<keyword evidence="11" id="KW-1185">Reference proteome</keyword>
<reference evidence="10 11" key="1">
    <citation type="submission" date="2018-07" db="EMBL/GenBank/DDBJ databases">
        <title>High-quality-draft genome sequence of Gaiella occulta.</title>
        <authorList>
            <person name="Severino R."/>
            <person name="Froufe H.J.C."/>
            <person name="Rainey F.A."/>
            <person name="Barroso C."/>
            <person name="Albuquerque L."/>
            <person name="Lobo-Da-Cunha A."/>
            <person name="Da Costa M.S."/>
            <person name="Egas C."/>
        </authorList>
    </citation>
    <scope>NUCLEOTIDE SEQUENCE [LARGE SCALE GENOMIC DNA]</scope>
    <source>
        <strain evidence="10 11">F2-233</strain>
    </source>
</reference>
<keyword evidence="3" id="KW-1003">Cell membrane</keyword>
<organism evidence="10 11">
    <name type="scientific">Gaiella occulta</name>
    <dbReference type="NCBI Taxonomy" id="1002870"/>
    <lineage>
        <taxon>Bacteria</taxon>
        <taxon>Bacillati</taxon>
        <taxon>Actinomycetota</taxon>
        <taxon>Thermoleophilia</taxon>
        <taxon>Gaiellales</taxon>
        <taxon>Gaiellaceae</taxon>
        <taxon>Gaiella</taxon>
    </lineage>
</organism>
<keyword evidence="10" id="KW-0282">Flagellum</keyword>
<evidence type="ECO:0000256" key="1">
    <source>
        <dbReference type="ARBA" id="ARBA00004162"/>
    </source>
</evidence>
<dbReference type="InterPro" id="IPR050330">
    <property type="entry name" value="Bact_OuterMem_StrucFunc"/>
</dbReference>
<dbReference type="Pfam" id="PF13677">
    <property type="entry name" value="MotB_plug"/>
    <property type="match status" value="1"/>
</dbReference>
<dbReference type="PROSITE" id="PS51123">
    <property type="entry name" value="OMPA_2"/>
    <property type="match status" value="1"/>
</dbReference>
<dbReference type="RefSeq" id="WP_114794856.1">
    <property type="nucleotide sequence ID" value="NZ_QQZY01000001.1"/>
</dbReference>
<comment type="similarity">
    <text evidence="2">Belongs to the MotB family.</text>
</comment>
<accession>A0A7M2Z1J1</accession>
<dbReference type="SUPFAM" id="SSF103088">
    <property type="entry name" value="OmpA-like"/>
    <property type="match status" value="1"/>
</dbReference>
<evidence type="ECO:0000259" key="9">
    <source>
        <dbReference type="PROSITE" id="PS51123"/>
    </source>
</evidence>
<dbReference type="Proteomes" id="UP000254134">
    <property type="component" value="Unassembled WGS sequence"/>
</dbReference>
<sequence>MSRRRRGGGEEHGGGGMERWLLTYADMITLLLALFIVLYAMSSVSEQKLAALRASLSGAFSGKVPDGGQSILDSGASPSSIELDTTADRSIDPTEPVQAAGAREAADLARLAAANRQLRELESDIARAASSRGLSDSVETTIDERGLVVRILSDRILFDVGSADLRPGAGALLAPIARILRAQPNPIRVEGHTDSVPIHTARYRSNWELSTARSTTVVHYLLRHGIASLRLSAAGYAAERPVATNASAAGRARNRRIEIVLLRPEGRS</sequence>
<dbReference type="InterPro" id="IPR025713">
    <property type="entry name" value="MotB-like_N_dom"/>
</dbReference>
<evidence type="ECO:0000256" key="2">
    <source>
        <dbReference type="ARBA" id="ARBA00008914"/>
    </source>
</evidence>
<evidence type="ECO:0000256" key="6">
    <source>
        <dbReference type="ARBA" id="ARBA00023136"/>
    </source>
</evidence>
<evidence type="ECO:0000256" key="5">
    <source>
        <dbReference type="ARBA" id="ARBA00022989"/>
    </source>
</evidence>
<name>A0A7M2Z1J1_9ACTN</name>
<proteinExistence type="inferred from homology"/>
<dbReference type="OrthoDB" id="9815217at2"/>
<dbReference type="Pfam" id="PF00691">
    <property type="entry name" value="OmpA"/>
    <property type="match status" value="1"/>
</dbReference>
<evidence type="ECO:0000256" key="4">
    <source>
        <dbReference type="ARBA" id="ARBA00022692"/>
    </source>
</evidence>
<reference evidence="11" key="2">
    <citation type="journal article" date="2019" name="MicrobiologyOpen">
        <title>High-quality draft genome sequence of Gaiella occulta isolated from a 150 meter deep mineral water borehole and comparison with the genome sequences of other deep-branching lineages of the phylum Actinobacteria.</title>
        <authorList>
            <person name="Severino R."/>
            <person name="Froufe H.J.C."/>
            <person name="Barroso C."/>
            <person name="Albuquerque L."/>
            <person name="Lobo-da-Cunha A."/>
            <person name="da Costa M.S."/>
            <person name="Egas C."/>
        </authorList>
    </citation>
    <scope>NUCLEOTIDE SEQUENCE [LARGE SCALE GENOMIC DNA]</scope>
    <source>
        <strain evidence="11">F2-233</strain>
    </source>
</reference>
<evidence type="ECO:0000313" key="10">
    <source>
        <dbReference type="EMBL" id="RDI75989.1"/>
    </source>
</evidence>
<keyword evidence="10" id="KW-0966">Cell projection</keyword>
<keyword evidence="10" id="KW-0969">Cilium</keyword>
<feature type="domain" description="OmpA-like" evidence="9">
    <location>
        <begin position="145"/>
        <end position="265"/>
    </location>
</feature>
<dbReference type="EMBL" id="QQZY01000001">
    <property type="protein sequence ID" value="RDI75989.1"/>
    <property type="molecule type" value="Genomic_DNA"/>
</dbReference>
<comment type="subcellular location">
    <subcellularLocation>
        <location evidence="1">Cell membrane</location>
        <topology evidence="1">Single-pass membrane protein</topology>
    </subcellularLocation>
</comment>
<dbReference type="InterPro" id="IPR006665">
    <property type="entry name" value="OmpA-like"/>
</dbReference>
<dbReference type="CDD" id="cd07185">
    <property type="entry name" value="OmpA_C-like"/>
    <property type="match status" value="1"/>
</dbReference>
<dbReference type="PANTHER" id="PTHR30329:SF21">
    <property type="entry name" value="LIPOPROTEIN YIAD-RELATED"/>
    <property type="match status" value="1"/>
</dbReference>
<keyword evidence="5 8" id="KW-1133">Transmembrane helix</keyword>
<dbReference type="PANTHER" id="PTHR30329">
    <property type="entry name" value="STATOR ELEMENT OF FLAGELLAR MOTOR COMPLEX"/>
    <property type="match status" value="1"/>
</dbReference>
<keyword evidence="4 8" id="KW-0812">Transmembrane</keyword>
<dbReference type="AlphaFoldDB" id="A0A7M2Z1J1"/>
<evidence type="ECO:0000256" key="8">
    <source>
        <dbReference type="SAM" id="Phobius"/>
    </source>
</evidence>
<dbReference type="InterPro" id="IPR036737">
    <property type="entry name" value="OmpA-like_sf"/>
</dbReference>